<dbReference type="InterPro" id="IPR035895">
    <property type="entry name" value="HPr-like_sf"/>
</dbReference>
<dbReference type="PROSITE" id="PS00369">
    <property type="entry name" value="PTS_HPR_HIS"/>
    <property type="match status" value="1"/>
</dbReference>
<dbReference type="STRING" id="1045773.SAMN05216555_104281"/>
<dbReference type="EMBL" id="FNEI01000004">
    <property type="protein sequence ID" value="SDI80789.1"/>
    <property type="molecule type" value="Genomic_DNA"/>
</dbReference>
<dbReference type="InterPro" id="IPR012844">
    <property type="entry name" value="DhaM_N"/>
</dbReference>
<evidence type="ECO:0000313" key="9">
    <source>
        <dbReference type="Proteomes" id="UP000182130"/>
    </source>
</evidence>
<dbReference type="InterPro" id="IPR004701">
    <property type="entry name" value="PTS_EIIA_man-typ"/>
</dbReference>
<gene>
    <name evidence="8" type="ORF">SAMN05216555_104281</name>
</gene>
<dbReference type="AlphaFoldDB" id="A0A1G8NKK7"/>
<dbReference type="Pfam" id="PF00381">
    <property type="entry name" value="PTS-HPr"/>
    <property type="match status" value="1"/>
</dbReference>
<dbReference type="Gene3D" id="3.30.1340.10">
    <property type="entry name" value="HPr-like"/>
    <property type="match status" value="1"/>
</dbReference>
<dbReference type="InterPro" id="IPR036662">
    <property type="entry name" value="PTS_EIIA_man-typ_sf"/>
</dbReference>
<dbReference type="GO" id="GO:0009401">
    <property type="term" value="P:phosphoenolpyruvate-dependent sugar phosphotransferase system"/>
    <property type="evidence" value="ECO:0007669"/>
    <property type="project" value="InterPro"/>
</dbReference>
<comment type="subunit">
    <text evidence="7">Homodimer. The dihydroxyacetone kinase complex is composed of a homodimer of DhaM, a homodimer of DhaK and the subunit DhaL.</text>
</comment>
<dbReference type="EC" id="2.7.1.121" evidence="4"/>
<dbReference type="SUPFAM" id="SSF53062">
    <property type="entry name" value="PTS system fructose IIA component-like"/>
    <property type="match status" value="1"/>
</dbReference>
<dbReference type="GO" id="GO:0019563">
    <property type="term" value="P:glycerol catabolic process"/>
    <property type="evidence" value="ECO:0007669"/>
    <property type="project" value="InterPro"/>
</dbReference>
<comment type="catalytic activity">
    <reaction evidence="1">
        <text>dihydroxyacetone + phosphoenolpyruvate = dihydroxyacetone phosphate + pyruvate</text>
        <dbReference type="Rhea" id="RHEA:18381"/>
        <dbReference type="ChEBI" id="CHEBI:15361"/>
        <dbReference type="ChEBI" id="CHEBI:16016"/>
        <dbReference type="ChEBI" id="CHEBI:57642"/>
        <dbReference type="ChEBI" id="CHEBI:58702"/>
        <dbReference type="EC" id="2.7.1.121"/>
    </reaction>
</comment>
<dbReference type="PRINTS" id="PR00107">
    <property type="entry name" value="PHOSPHOCPHPR"/>
</dbReference>
<dbReference type="NCBIfam" id="TIGR02364">
    <property type="entry name" value="dha_pts"/>
    <property type="match status" value="1"/>
</dbReference>
<keyword evidence="6" id="KW-0808">Transferase</keyword>
<comment type="function">
    <text evidence="3">General (non sugar-specific) component of the phosphoenolpyruvate-dependent sugar phosphotransferase system (sugar PTS). This major carbohydrate active-transport system catalyzes the phosphorylation of incoming sugar substrates concomitantly with their translocation across the cell membrane. The phosphoryl group from phosphoenolpyruvate (PEP) is transferred to the phosphoryl carrier protein HPr by enzyme I. Phospho-HPr then transfers it to the PTS EIIA domain.</text>
</comment>
<dbReference type="NCBIfam" id="TIGR01003">
    <property type="entry name" value="PTS_HPr_family"/>
    <property type="match status" value="1"/>
</dbReference>
<evidence type="ECO:0000256" key="2">
    <source>
        <dbReference type="ARBA" id="ARBA00002788"/>
    </source>
</evidence>
<evidence type="ECO:0000256" key="6">
    <source>
        <dbReference type="ARBA" id="ARBA00022679"/>
    </source>
</evidence>
<protein>
    <recommendedName>
        <fullName evidence="5">Phosphocarrier protein HPr</fullName>
        <ecNumber evidence="4">2.7.1.121</ecNumber>
    </recommendedName>
</protein>
<dbReference type="CDD" id="cd00367">
    <property type="entry name" value="PTS-HPr_like"/>
    <property type="match status" value="1"/>
</dbReference>
<dbReference type="GO" id="GO:0047324">
    <property type="term" value="F:phosphoenolpyruvate-glycerone phosphotransferase activity"/>
    <property type="evidence" value="ECO:0007669"/>
    <property type="project" value="UniProtKB-EC"/>
</dbReference>
<sequence>MTVALVVVSHSARIAEGAVELAGQMAPDVQIFAAGGTEDGRIGTSFELVLAAFESALDSAAGAGVVVLTDLGSAVMTAEAAVEFCSAPQDVLLADAPLVEGLVAAGVAAQGGADAAAVKGAASAVRFGDAGGSTGVVGPDGATPDGGAQRSAAPAAPRESGEFVLVNAAGIHARPAARIAGGLAGLDAEVTVNGVDGTSVMELMALAVGQGGTLTVEARGKDAAKAVAYVRRLVEEGFGEK</sequence>
<comment type="function">
    <text evidence="2">Component of the dihydroxyacetone kinase complex, which is responsible for the phosphoenolpyruvate (PEP)-dependent phosphorylation of dihydroxyacetone. DhaM serves as the phosphoryl donor. Is phosphorylated by phosphoenolpyruvate in an EI- and HPr-dependent reaction, and a phosphorelay system on histidine residues finally leads to phosphoryl transfer to DhaL and dihydroxyacetone.</text>
</comment>
<dbReference type="InterPro" id="IPR000032">
    <property type="entry name" value="HPr-like"/>
</dbReference>
<dbReference type="PROSITE" id="PS51350">
    <property type="entry name" value="PTS_HPR_DOM"/>
    <property type="match status" value="1"/>
</dbReference>
<proteinExistence type="predicted"/>
<reference evidence="9" key="1">
    <citation type="submission" date="2016-10" db="EMBL/GenBank/DDBJ databases">
        <authorList>
            <person name="Varghese N."/>
            <person name="Submissions S."/>
        </authorList>
    </citation>
    <scope>NUCLEOTIDE SEQUENCE [LARGE SCALE GENOMIC DNA]</scope>
    <source>
        <strain evidence="9">CGMCC 1.10783</strain>
    </source>
</reference>
<organism evidence="8 9">
    <name type="scientific">Arthrobacter cupressi</name>
    <dbReference type="NCBI Taxonomy" id="1045773"/>
    <lineage>
        <taxon>Bacteria</taxon>
        <taxon>Bacillati</taxon>
        <taxon>Actinomycetota</taxon>
        <taxon>Actinomycetes</taxon>
        <taxon>Micrococcales</taxon>
        <taxon>Micrococcaceae</taxon>
        <taxon>Arthrobacter</taxon>
    </lineage>
</organism>
<accession>A0A1G8NKK7</accession>
<evidence type="ECO:0000256" key="7">
    <source>
        <dbReference type="ARBA" id="ARBA00046577"/>
    </source>
</evidence>
<dbReference type="OrthoDB" id="350754at2"/>
<dbReference type="InterPro" id="IPR039643">
    <property type="entry name" value="DhaM"/>
</dbReference>
<evidence type="ECO:0000256" key="3">
    <source>
        <dbReference type="ARBA" id="ARBA00003681"/>
    </source>
</evidence>
<dbReference type="RefSeq" id="WP_074588077.1">
    <property type="nucleotide sequence ID" value="NZ_FNEI01000004.1"/>
</dbReference>
<dbReference type="SUPFAM" id="SSF55594">
    <property type="entry name" value="HPr-like"/>
    <property type="match status" value="1"/>
</dbReference>
<dbReference type="SMR" id="A0A1G8NKK7"/>
<dbReference type="Gene3D" id="3.40.50.510">
    <property type="entry name" value="Phosphotransferase system, mannose-type IIA component"/>
    <property type="match status" value="1"/>
</dbReference>
<dbReference type="GO" id="GO:0016020">
    <property type="term" value="C:membrane"/>
    <property type="evidence" value="ECO:0007669"/>
    <property type="project" value="InterPro"/>
</dbReference>
<dbReference type="PROSITE" id="PS51096">
    <property type="entry name" value="PTS_EIIA_TYPE_4"/>
    <property type="match status" value="1"/>
</dbReference>
<dbReference type="InterPro" id="IPR001020">
    <property type="entry name" value="PTS_HPr_His_P_site"/>
</dbReference>
<name>A0A1G8NKK7_9MICC</name>
<keyword evidence="9" id="KW-1185">Reference proteome</keyword>
<dbReference type="PANTHER" id="PTHR38594:SF1">
    <property type="entry name" value="PEP-DEPENDENT DIHYDROXYACETONE KINASE, PHOSPHORYL DONOR SUBUNIT DHAM"/>
    <property type="match status" value="1"/>
</dbReference>
<evidence type="ECO:0000256" key="4">
    <source>
        <dbReference type="ARBA" id="ARBA00012095"/>
    </source>
</evidence>
<dbReference type="PANTHER" id="PTHR38594">
    <property type="entry name" value="PEP-DEPENDENT DIHYDROXYACETONE KINASE, PHOSPHORYL DONOR SUBUNIT DHAM"/>
    <property type="match status" value="1"/>
</dbReference>
<evidence type="ECO:0000313" key="8">
    <source>
        <dbReference type="EMBL" id="SDI80789.1"/>
    </source>
</evidence>
<evidence type="ECO:0000256" key="1">
    <source>
        <dbReference type="ARBA" id="ARBA00001113"/>
    </source>
</evidence>
<dbReference type="Proteomes" id="UP000182130">
    <property type="component" value="Unassembled WGS sequence"/>
</dbReference>
<evidence type="ECO:0000256" key="5">
    <source>
        <dbReference type="ARBA" id="ARBA00020422"/>
    </source>
</evidence>
<dbReference type="Pfam" id="PF03610">
    <property type="entry name" value="EIIA-man"/>
    <property type="match status" value="1"/>
</dbReference>